<keyword evidence="1" id="KW-0175">Coiled coil</keyword>
<organism evidence="2">
    <name type="scientific">Siphoviridae sp. ctv4j104</name>
    <dbReference type="NCBI Taxonomy" id="2826510"/>
    <lineage>
        <taxon>Viruses</taxon>
        <taxon>Duplodnaviria</taxon>
        <taxon>Heunggongvirae</taxon>
        <taxon>Uroviricota</taxon>
        <taxon>Caudoviricetes</taxon>
    </lineage>
</organism>
<proteinExistence type="predicted"/>
<evidence type="ECO:0000313" key="2">
    <source>
        <dbReference type="EMBL" id="DAD78994.1"/>
    </source>
</evidence>
<feature type="coiled-coil region" evidence="1">
    <location>
        <begin position="310"/>
        <end position="362"/>
    </location>
</feature>
<reference evidence="2" key="1">
    <citation type="journal article" date="2021" name="Proc. Natl. Acad. Sci. U.S.A.">
        <title>A Catalog of Tens of Thousands of Viruses from Human Metagenomes Reveals Hidden Associations with Chronic Diseases.</title>
        <authorList>
            <person name="Tisza M.J."/>
            <person name="Buck C.B."/>
        </authorList>
    </citation>
    <scope>NUCLEOTIDE SEQUENCE</scope>
    <source>
        <strain evidence="2">Ctv4j104</strain>
    </source>
</reference>
<name>A0A8S5M9S0_9CAUD</name>
<protein>
    <submittedName>
        <fullName evidence="2">Bacteriocin</fullName>
    </submittedName>
</protein>
<dbReference type="EMBL" id="BK014855">
    <property type="protein sequence ID" value="DAD78994.1"/>
    <property type="molecule type" value="Genomic_DNA"/>
</dbReference>
<sequence>MSASSGRMVLTQSSLKSDLERLNRNISGQRTWGSMYGAVNYAEQAATAPLMQNYAESMSEAYRSALQNQAALQSSNVGTGYKEYALGEIDEALNQAYDQYLQNYMQSKANVTSQYDKYRSEISNTLGEQGDYVKRYEQAHLDYLKELYRMHEKGELAEKGYYDPFEEANWSKYLQTDAEGNVIGLLDENTIRSNLFDAEGNLTDAGIDFYEQMELDLAQREENTYNLQDYLRNSKDYQDVADWVTGQYAFSYDPDKFGSTTGQSVFNTLFGRMSDDTAYTFAERKYGMSEGQLSSQYDTFNTTVEKINGLIDERADAKDVDAAIDELKAEYERLAREFGKSSENFEDALEQVKILYREYREQSVSTSRTGGLSSAFATAIAGAGIGTAIAPGVGTAIGALIGVIAGGAGGSIYSTEKDSDYEKQMRASARDAFNSAIASFMNQ</sequence>
<evidence type="ECO:0000256" key="1">
    <source>
        <dbReference type="SAM" id="Coils"/>
    </source>
</evidence>
<accession>A0A8S5M9S0</accession>